<dbReference type="Gene3D" id="3.90.190.10">
    <property type="entry name" value="Protein tyrosine phosphatase superfamily"/>
    <property type="match status" value="1"/>
</dbReference>
<accession>A0A7T2GIG1</accession>
<gene>
    <name evidence="2" type="ORF">IC614_09120</name>
</gene>
<dbReference type="InterPro" id="IPR005939">
    <property type="entry name" value="BLH_phosphatase-like"/>
</dbReference>
<dbReference type="AlphaFoldDB" id="A0A7T2GIG1"/>
<reference evidence="2 3" key="1">
    <citation type="submission" date="2020-11" db="EMBL/GenBank/DDBJ databases">
        <title>Genome seq and assembly of Sphingosinicella sp.</title>
        <authorList>
            <person name="Chhetri G."/>
        </authorList>
    </citation>
    <scope>NUCLEOTIDE SEQUENCE [LARGE SCALE GENOMIC DNA]</scope>
    <source>
        <strain evidence="2 3">UDD2</strain>
    </source>
</reference>
<dbReference type="Pfam" id="PF04273">
    <property type="entry name" value="BLH_phosphatase"/>
    <property type="match status" value="1"/>
</dbReference>
<dbReference type="SUPFAM" id="SSF52799">
    <property type="entry name" value="(Phosphotyrosine protein) phosphatases II"/>
    <property type="match status" value="1"/>
</dbReference>
<dbReference type="NCBIfam" id="TIGR01244">
    <property type="entry name" value="TIGR01244 family sulfur transferase"/>
    <property type="match status" value="1"/>
</dbReference>
<protein>
    <submittedName>
        <fullName evidence="2">TIGR01244 family phosphatase</fullName>
    </submittedName>
</protein>
<dbReference type="KEGG" id="sflv:IC614_09120"/>
<organism evidence="2 3">
    <name type="scientific">Allosphingosinicella flava</name>
    <dbReference type="NCBI Taxonomy" id="2771430"/>
    <lineage>
        <taxon>Bacteria</taxon>
        <taxon>Pseudomonadati</taxon>
        <taxon>Pseudomonadota</taxon>
        <taxon>Alphaproteobacteria</taxon>
        <taxon>Sphingomonadales</taxon>
        <taxon>Sphingomonadaceae</taxon>
        <taxon>Allosphingosinicella</taxon>
    </lineage>
</organism>
<evidence type="ECO:0000313" key="3">
    <source>
        <dbReference type="Proteomes" id="UP000594873"/>
    </source>
</evidence>
<dbReference type="Proteomes" id="UP000594873">
    <property type="component" value="Chromosome"/>
</dbReference>
<dbReference type="EMBL" id="CP065592">
    <property type="protein sequence ID" value="QPQ54496.1"/>
    <property type="molecule type" value="Genomic_DNA"/>
</dbReference>
<keyword evidence="3" id="KW-1185">Reference proteome</keyword>
<dbReference type="GO" id="GO:0016787">
    <property type="term" value="F:hydrolase activity"/>
    <property type="evidence" value="ECO:0007669"/>
    <property type="project" value="InterPro"/>
</dbReference>
<feature type="domain" description="Beta-lactamase hydrolase-like protein phosphatase-like" evidence="1">
    <location>
        <begin position="1"/>
        <end position="107"/>
    </location>
</feature>
<evidence type="ECO:0000313" key="2">
    <source>
        <dbReference type="EMBL" id="QPQ54496.1"/>
    </source>
</evidence>
<dbReference type="InterPro" id="IPR029021">
    <property type="entry name" value="Prot-tyrosine_phosphatase-like"/>
</dbReference>
<sequence length="137" mass="14388">MRKIDECLFVAGQIRPEDMPAFAAQGMRMIVNNRPDDEELGQPSHAEIEAAAAAAGIACRHIPVAGGFSADQVAAMGEALGAANGPVLAFCRSGTRSTFLWALTRAQAGEEAVEIMRKAAEAGYDLTPIAPYLTRAG</sequence>
<name>A0A7T2GIG1_9SPHN</name>
<dbReference type="RefSeq" id="WP_200971022.1">
    <property type="nucleotide sequence ID" value="NZ_CP065592.1"/>
</dbReference>
<evidence type="ECO:0000259" key="1">
    <source>
        <dbReference type="Pfam" id="PF04273"/>
    </source>
</evidence>
<proteinExistence type="predicted"/>